<evidence type="ECO:0000313" key="2">
    <source>
        <dbReference type="EMBL" id="TKT02197.1"/>
    </source>
</evidence>
<feature type="compositionally biased region" description="Low complexity" evidence="1">
    <location>
        <begin position="214"/>
        <end position="227"/>
    </location>
</feature>
<feature type="region of interest" description="Disordered" evidence="1">
    <location>
        <begin position="1"/>
        <end position="25"/>
    </location>
</feature>
<proteinExistence type="predicted"/>
<sequence length="461" mass="47005">MSRLSREKTNREKKRDQKLAAGSPTAGVVPLDVRVGGTGPGGAGATIGGVPVAAADGEEAQHAVLRHLHRIALATGHPVLATVHDTRIGYVVPLRVDTDGSSHFTGEPARMAPLGEAAAPVTTPTPERAPAPLPTSAPGPASETPTAPGPAPVSGHAAASEHPVASEHSAAPQELPSSEPARDKPTHLLRSVSEPVRDAAPTFRLRAVPEPQDAAPAPGTVAPPTGVFGPPPAMDPSPEHATAVPTDPAQPPAPAAPASPATRDLGLELGPALAEADPEPKHTPARGFDAVAEAVLGEDPRTATGTDGTPAVLAEPTARINEAVRAGRIDAAAQLAERTVAEASGTLGPAHPEVLTLRELGAYIAYLSGDALRAFHVSLELAGIHRRAGDAEAAYGNVQSAAAAWRAVRDPLQGLNLGTELIGLWTELVAEDGPAAEDPEELESARARMLRLAQRARTAGA</sequence>
<feature type="compositionally biased region" description="Pro residues" evidence="1">
    <location>
        <begin position="127"/>
        <end position="137"/>
    </location>
</feature>
<dbReference type="Proteomes" id="UP000305929">
    <property type="component" value="Unassembled WGS sequence"/>
</dbReference>
<feature type="compositionally biased region" description="Pro residues" evidence="1">
    <location>
        <begin position="248"/>
        <end position="257"/>
    </location>
</feature>
<protein>
    <submittedName>
        <fullName evidence="2">Tetratricopeptide repeat protein</fullName>
    </submittedName>
</protein>
<feature type="compositionally biased region" description="Basic and acidic residues" evidence="1">
    <location>
        <begin position="1"/>
        <end position="18"/>
    </location>
</feature>
<keyword evidence="3" id="KW-1185">Reference proteome</keyword>
<reference evidence="2 3" key="1">
    <citation type="submission" date="2019-04" db="EMBL/GenBank/DDBJ databases">
        <title>Streptomyces lasaliensis sp. nov., an Actinomycete isolated from soil which produces the polyether antibiotic lasalocid.</title>
        <authorList>
            <person name="Erwin G."/>
            <person name="Haber C."/>
        </authorList>
    </citation>
    <scope>NUCLEOTIDE SEQUENCE [LARGE SCALE GENOMIC DNA]</scope>
    <source>
        <strain evidence="2 3">X-537</strain>
    </source>
</reference>
<gene>
    <name evidence="2" type="ORF">E4U91_20300</name>
</gene>
<evidence type="ECO:0000256" key="1">
    <source>
        <dbReference type="SAM" id="MobiDB-lite"/>
    </source>
</evidence>
<name>A0A4U5WJK7_STRLS</name>
<dbReference type="AlphaFoldDB" id="A0A4U5WJK7"/>
<dbReference type="EMBL" id="SZNQ01000001">
    <property type="protein sequence ID" value="TKT02197.1"/>
    <property type="molecule type" value="Genomic_DNA"/>
</dbReference>
<dbReference type="OrthoDB" id="4332983at2"/>
<feature type="region of interest" description="Disordered" evidence="1">
    <location>
        <begin position="118"/>
        <end position="197"/>
    </location>
</feature>
<evidence type="ECO:0000313" key="3">
    <source>
        <dbReference type="Proteomes" id="UP000305929"/>
    </source>
</evidence>
<accession>A0A4U5WJK7</accession>
<dbReference type="RefSeq" id="WP_137308176.1">
    <property type="nucleotide sequence ID" value="NZ_SZNQ01000001.1"/>
</dbReference>
<feature type="region of interest" description="Disordered" evidence="1">
    <location>
        <begin position="210"/>
        <end position="264"/>
    </location>
</feature>
<organism evidence="2 3">
    <name type="scientific">Streptomyces lasalocidi</name>
    <name type="common">Streptomyces lasaliensis</name>
    <dbReference type="NCBI Taxonomy" id="324833"/>
    <lineage>
        <taxon>Bacteria</taxon>
        <taxon>Bacillati</taxon>
        <taxon>Actinomycetota</taxon>
        <taxon>Actinomycetes</taxon>
        <taxon>Kitasatosporales</taxon>
        <taxon>Streptomycetaceae</taxon>
        <taxon>Streptomyces</taxon>
    </lineage>
</organism>
<comment type="caution">
    <text evidence="2">The sequence shown here is derived from an EMBL/GenBank/DDBJ whole genome shotgun (WGS) entry which is preliminary data.</text>
</comment>